<dbReference type="GO" id="GO:0006508">
    <property type="term" value="P:proteolysis"/>
    <property type="evidence" value="ECO:0007669"/>
    <property type="project" value="InterPro"/>
</dbReference>
<reference evidence="2 3" key="1">
    <citation type="journal article" date="2013" name="Genome Announc.">
        <title>Complete Genome Sequence of Glaciecola psychrophila Strain 170T.</title>
        <authorList>
            <person name="Yin J."/>
            <person name="Chen J."/>
            <person name="Liu G."/>
            <person name="Yu Y."/>
            <person name="Song L."/>
            <person name="Wang X."/>
            <person name="Qu X."/>
        </authorList>
    </citation>
    <scope>NUCLEOTIDE SEQUENCE [LARGE SCALE GENOMIC DNA]</scope>
    <source>
        <strain evidence="2 3">170</strain>
    </source>
</reference>
<dbReference type="RefSeq" id="WP_007641592.1">
    <property type="nucleotide sequence ID" value="NC_020514.1"/>
</dbReference>
<keyword evidence="3" id="KW-1185">Reference proteome</keyword>
<proteinExistence type="predicted"/>
<name>K6Z329_9ALTE</name>
<dbReference type="PANTHER" id="PTHR34385:SF1">
    <property type="entry name" value="PEPTIDOGLYCAN L-ALANYL-D-GLUTAMATE ENDOPEPTIDASE CWLK"/>
    <property type="match status" value="1"/>
</dbReference>
<dbReference type="Pfam" id="PF02557">
    <property type="entry name" value="VanY"/>
    <property type="match status" value="1"/>
</dbReference>
<dbReference type="eggNOG" id="COG1876">
    <property type="taxonomic scope" value="Bacteria"/>
</dbReference>
<sequence>MITQAHTLGKDESLLVECQNGFRLLPEVCEAFKRMQTSAAQDNVDIQIVSSYRSFERQLSIWQNKWSGKATLLDANENTLDATELSDQEKIYAILTWSALPGASRHHWGTDLDVYDKKSVEKSQHDFQLVCSEYDQGPCTLLNNWLNKHAIKFGFSRPYAEYKGGIAREPWHLSFHDSAEKMFAQLDETALLNNLKNSNVLGLESIANNMPEIYQRFVLNRGLI</sequence>
<dbReference type="GO" id="GO:0008233">
    <property type="term" value="F:peptidase activity"/>
    <property type="evidence" value="ECO:0007669"/>
    <property type="project" value="InterPro"/>
</dbReference>
<dbReference type="HOGENOM" id="CLU_081855_0_0_6"/>
<dbReference type="OrthoDB" id="9792074at2"/>
<evidence type="ECO:0000313" key="2">
    <source>
        <dbReference type="EMBL" id="AGH45310.1"/>
    </source>
</evidence>
<dbReference type="CDD" id="cd14847">
    <property type="entry name" value="DD-carboxypeptidase_like"/>
    <property type="match status" value="1"/>
</dbReference>
<accession>K6Z329</accession>
<dbReference type="STRING" id="1129794.C427_3201"/>
<protein>
    <recommendedName>
        <fullName evidence="1">D-alanyl-D-alanine carboxypeptidase-like core domain-containing protein</fullName>
    </recommendedName>
</protein>
<dbReference type="InterPro" id="IPR052179">
    <property type="entry name" value="DD-CPase-like"/>
</dbReference>
<evidence type="ECO:0000313" key="3">
    <source>
        <dbReference type="Proteomes" id="UP000011864"/>
    </source>
</evidence>
<dbReference type="PANTHER" id="PTHR34385">
    <property type="entry name" value="D-ALANYL-D-ALANINE CARBOXYPEPTIDASE"/>
    <property type="match status" value="1"/>
</dbReference>
<dbReference type="InterPro" id="IPR009045">
    <property type="entry name" value="Zn_M74/Hedgehog-like"/>
</dbReference>
<evidence type="ECO:0000259" key="1">
    <source>
        <dbReference type="Pfam" id="PF02557"/>
    </source>
</evidence>
<dbReference type="KEGG" id="gps:C427_3201"/>
<dbReference type="InterPro" id="IPR003709">
    <property type="entry name" value="VanY-like_core_dom"/>
</dbReference>
<dbReference type="Gene3D" id="3.30.1380.10">
    <property type="match status" value="1"/>
</dbReference>
<dbReference type="Proteomes" id="UP000011864">
    <property type="component" value="Chromosome"/>
</dbReference>
<dbReference type="AlphaFoldDB" id="K6Z329"/>
<dbReference type="EMBL" id="CP003837">
    <property type="protein sequence ID" value="AGH45310.1"/>
    <property type="molecule type" value="Genomic_DNA"/>
</dbReference>
<gene>
    <name evidence="2" type="ORF">C427_3201</name>
</gene>
<feature type="domain" description="D-alanyl-D-alanine carboxypeptidase-like core" evidence="1">
    <location>
        <begin position="24"/>
        <end position="176"/>
    </location>
</feature>
<dbReference type="PATRIC" id="fig|1129794.4.peg.3184"/>
<dbReference type="SUPFAM" id="SSF55166">
    <property type="entry name" value="Hedgehog/DD-peptidase"/>
    <property type="match status" value="1"/>
</dbReference>
<organism evidence="2 3">
    <name type="scientific">Paraglaciecola psychrophila 170</name>
    <dbReference type="NCBI Taxonomy" id="1129794"/>
    <lineage>
        <taxon>Bacteria</taxon>
        <taxon>Pseudomonadati</taxon>
        <taxon>Pseudomonadota</taxon>
        <taxon>Gammaproteobacteria</taxon>
        <taxon>Alteromonadales</taxon>
        <taxon>Alteromonadaceae</taxon>
        <taxon>Paraglaciecola</taxon>
    </lineage>
</organism>